<evidence type="ECO:0008006" key="4">
    <source>
        <dbReference type="Google" id="ProtNLM"/>
    </source>
</evidence>
<reference evidence="2 3" key="1">
    <citation type="journal article" date="2012" name="Science">
        <title>The Paleozoic origin of enzymatic lignin decomposition reconstructed from 31 fungal genomes.</title>
        <authorList>
            <person name="Floudas D."/>
            <person name="Binder M."/>
            <person name="Riley R."/>
            <person name="Barry K."/>
            <person name="Blanchette R.A."/>
            <person name="Henrissat B."/>
            <person name="Martinez A.T."/>
            <person name="Otillar R."/>
            <person name="Spatafora J.W."/>
            <person name="Yadav J.S."/>
            <person name="Aerts A."/>
            <person name="Benoit I."/>
            <person name="Boyd A."/>
            <person name="Carlson A."/>
            <person name="Copeland A."/>
            <person name="Coutinho P.M."/>
            <person name="de Vries R.P."/>
            <person name="Ferreira P."/>
            <person name="Findley K."/>
            <person name="Foster B."/>
            <person name="Gaskell J."/>
            <person name="Glotzer D."/>
            <person name="Gorecki P."/>
            <person name="Heitman J."/>
            <person name="Hesse C."/>
            <person name="Hori C."/>
            <person name="Igarashi K."/>
            <person name="Jurgens J.A."/>
            <person name="Kallen N."/>
            <person name="Kersten P."/>
            <person name="Kohler A."/>
            <person name="Kuees U."/>
            <person name="Kumar T.K.A."/>
            <person name="Kuo A."/>
            <person name="LaButti K."/>
            <person name="Larrondo L.F."/>
            <person name="Lindquist E."/>
            <person name="Ling A."/>
            <person name="Lombard V."/>
            <person name="Lucas S."/>
            <person name="Lundell T."/>
            <person name="Martin R."/>
            <person name="McLaughlin D.J."/>
            <person name="Morgenstern I."/>
            <person name="Morin E."/>
            <person name="Murat C."/>
            <person name="Nagy L.G."/>
            <person name="Nolan M."/>
            <person name="Ohm R.A."/>
            <person name="Patyshakuliyeva A."/>
            <person name="Rokas A."/>
            <person name="Ruiz-Duenas F.J."/>
            <person name="Sabat G."/>
            <person name="Salamov A."/>
            <person name="Samejima M."/>
            <person name="Schmutz J."/>
            <person name="Slot J.C."/>
            <person name="St John F."/>
            <person name="Stenlid J."/>
            <person name="Sun H."/>
            <person name="Sun S."/>
            <person name="Syed K."/>
            <person name="Tsang A."/>
            <person name="Wiebenga A."/>
            <person name="Young D."/>
            <person name="Pisabarro A."/>
            <person name="Eastwood D.C."/>
            <person name="Martin F."/>
            <person name="Cullen D."/>
            <person name="Grigoriev I.V."/>
            <person name="Hibbett D.S."/>
        </authorList>
    </citation>
    <scope>NUCLEOTIDE SEQUENCE</scope>
    <source>
        <strain evidence="3">FP-58527</strain>
    </source>
</reference>
<organism evidence="2 3">
    <name type="scientific">Fomitopsis schrenkii</name>
    <name type="common">Brown rot fungus</name>
    <dbReference type="NCBI Taxonomy" id="2126942"/>
    <lineage>
        <taxon>Eukaryota</taxon>
        <taxon>Fungi</taxon>
        <taxon>Dikarya</taxon>
        <taxon>Basidiomycota</taxon>
        <taxon>Agaricomycotina</taxon>
        <taxon>Agaricomycetes</taxon>
        <taxon>Polyporales</taxon>
        <taxon>Fomitopsis</taxon>
    </lineage>
</organism>
<proteinExistence type="predicted"/>
<accession>S8DUI7</accession>
<dbReference type="STRING" id="743788.S8DUI7"/>
<evidence type="ECO:0000256" key="1">
    <source>
        <dbReference type="SAM" id="MobiDB-lite"/>
    </source>
</evidence>
<gene>
    <name evidence="2" type="ORF">FOMPIDRAFT_1032530</name>
</gene>
<name>S8DUI7_FOMSC</name>
<dbReference type="HOGENOM" id="CLU_046011_1_0_1"/>
<sequence length="405" mass="44858">MPGPRNMKKKAKNQAKKARRSQGSPPLDNEQDASAQTPGAILYAEVFATVNPADRGQDPVDAPYPYDQPLDPPLPQGAYHPRAAEEEPYSGHHTVPASYPGHTAQEDAINDESIPPSLVTEPFIYDPGNGPRVCNVPAFLASTFSAPPTLDDPLCAEFAQEEMLEMLCAVLPEETALILWYNKSRRSARVCPACQRLYRLGDVLPEHMLDENSIPKPHEPIAPNLLREQELSGLCSPMCFVLAAFNYPGAIRSAWGRMAEELDAETWDLLDGPGTSAVQNDRGLGILLKMTRCADLGLSEMFFPDEDPAPEDVEDEDEEEEAYSEEEEYGVGVEGFPGTDIPVQDNEVVLLTEKASTLDLLFQYMYRERQPDLSKVDPDEIAELAEASEKYMVFSAMEICKVYMK</sequence>
<dbReference type="InParanoid" id="S8DUI7"/>
<dbReference type="EMBL" id="KE504192">
    <property type="protein sequence ID" value="EPS96237.1"/>
    <property type="molecule type" value="Genomic_DNA"/>
</dbReference>
<keyword evidence="3" id="KW-1185">Reference proteome</keyword>
<feature type="compositionally biased region" description="Basic residues" evidence="1">
    <location>
        <begin position="1"/>
        <end position="20"/>
    </location>
</feature>
<evidence type="ECO:0000313" key="3">
    <source>
        <dbReference type="Proteomes" id="UP000015241"/>
    </source>
</evidence>
<feature type="region of interest" description="Disordered" evidence="1">
    <location>
        <begin position="303"/>
        <end position="328"/>
    </location>
</feature>
<feature type="region of interest" description="Disordered" evidence="1">
    <location>
        <begin position="50"/>
        <end position="80"/>
    </location>
</feature>
<dbReference type="AlphaFoldDB" id="S8DUI7"/>
<protein>
    <recommendedName>
        <fullName evidence="4">BTB domain-containing protein</fullName>
    </recommendedName>
</protein>
<dbReference type="Proteomes" id="UP000015241">
    <property type="component" value="Unassembled WGS sequence"/>
</dbReference>
<evidence type="ECO:0000313" key="2">
    <source>
        <dbReference type="EMBL" id="EPS96237.1"/>
    </source>
</evidence>
<dbReference type="OrthoDB" id="3153997at2759"/>
<feature type="region of interest" description="Disordered" evidence="1">
    <location>
        <begin position="1"/>
        <end position="38"/>
    </location>
</feature>
<dbReference type="eggNOG" id="ENOG502SNIR">
    <property type="taxonomic scope" value="Eukaryota"/>
</dbReference>